<comment type="caution">
    <text evidence="2">The sequence shown here is derived from an EMBL/GenBank/DDBJ whole genome shotgun (WGS) entry which is preliminary data.</text>
</comment>
<dbReference type="EMBL" id="LAZR01011178">
    <property type="protein sequence ID" value="KKM63013.1"/>
    <property type="molecule type" value="Genomic_DNA"/>
</dbReference>
<dbReference type="Gene3D" id="3.40.50.10070">
    <property type="entry name" value="TolB, N-terminal domain"/>
    <property type="match status" value="1"/>
</dbReference>
<dbReference type="InterPro" id="IPR011990">
    <property type="entry name" value="TPR-like_helical_dom_sf"/>
</dbReference>
<feature type="transmembrane region" description="Helical" evidence="1">
    <location>
        <begin position="75"/>
        <end position="98"/>
    </location>
</feature>
<protein>
    <recommendedName>
        <fullName evidence="3">TolB N-terminal domain-containing protein</fullName>
    </recommendedName>
</protein>
<reference evidence="2" key="1">
    <citation type="journal article" date="2015" name="Nature">
        <title>Complex archaea that bridge the gap between prokaryotes and eukaryotes.</title>
        <authorList>
            <person name="Spang A."/>
            <person name="Saw J.H."/>
            <person name="Jorgensen S.L."/>
            <person name="Zaremba-Niedzwiedzka K."/>
            <person name="Martijn J."/>
            <person name="Lind A.E."/>
            <person name="van Eijk R."/>
            <person name="Schleper C."/>
            <person name="Guy L."/>
            <person name="Ettema T.J."/>
        </authorList>
    </citation>
    <scope>NUCLEOTIDE SEQUENCE</scope>
</reference>
<keyword evidence="1" id="KW-0472">Membrane</keyword>
<keyword evidence="1" id="KW-1133">Transmembrane helix</keyword>
<proteinExistence type="predicted"/>
<keyword evidence="1" id="KW-0812">Transmembrane</keyword>
<gene>
    <name evidence="2" type="ORF">LCGC14_1515840</name>
</gene>
<dbReference type="AlphaFoldDB" id="A0A0F9J095"/>
<dbReference type="Gene3D" id="1.25.40.10">
    <property type="entry name" value="Tetratricopeptide repeat domain"/>
    <property type="match status" value="2"/>
</dbReference>
<evidence type="ECO:0008006" key="3">
    <source>
        <dbReference type="Google" id="ProtNLM"/>
    </source>
</evidence>
<organism evidence="2">
    <name type="scientific">marine sediment metagenome</name>
    <dbReference type="NCBI Taxonomy" id="412755"/>
    <lineage>
        <taxon>unclassified sequences</taxon>
        <taxon>metagenomes</taxon>
        <taxon>ecological metagenomes</taxon>
    </lineage>
</organism>
<name>A0A0F9J095_9ZZZZ</name>
<evidence type="ECO:0000313" key="2">
    <source>
        <dbReference type="EMBL" id="KKM63013.1"/>
    </source>
</evidence>
<accession>A0A0F9J095</accession>
<sequence>MEQKDILNSWKEISYYLDRNVRTCQRWKIELKLPVHRIDKNSQHSKVFAYKSEIDQWLKEKAGNKKVKKTSFLQYRWSAISLISVLGLLSVIFLFLFLTNRISISPQPEYLSFAVLPFENLNESKQDEYFSEGMTNEIINKMTMLNELKVVPAVSVFKYNDSSQDSKLIAEELSVDYILVGKIKKDGNKITIAVQLIRTKNNKNIWSEEFEDGLENVLYIQDSICRKIHEKLNLNIDQELTRLSNAGKTNDYLAYDNYLKGNYILTRLNENNDDPWKLYHQGKFFSGKMTPESNRIAINLFNQAIEIDRNFALAYIGLALCYSNYVNYNWDFDLKWVDKAEDLIKEAQTISPDLPEYYSTLIEIYLIKEVAFNENKQELAFELAREGIKKYPDNAQLNSIVGYCYYLRFGEEGNEVDFNKALEFKEKSFLLNPYGLHNDIYAELLMLNKEFHEAIYVCNIIEKHDYSLQSKFRLGEIHYCLGHLETSKTVFQQFDLAPLDQKIAALLYLAMISSQKREEEKALEIIDNITLISPQDLVLYENLKLASVYMGLGMKELGYEHLRLFFNMSPTNKMRFAFLRYIDLDKNFDNIREEEEFIRIAKK</sequence>
<evidence type="ECO:0000256" key="1">
    <source>
        <dbReference type="SAM" id="Phobius"/>
    </source>
</evidence>
<dbReference type="SUPFAM" id="SSF48452">
    <property type="entry name" value="TPR-like"/>
    <property type="match status" value="2"/>
</dbReference>